<keyword evidence="8 9" id="KW-0472">Membrane</keyword>
<keyword evidence="11" id="KW-1185">Reference proteome</keyword>
<dbReference type="GO" id="GO:0045277">
    <property type="term" value="C:respiratory chain complex IV"/>
    <property type="evidence" value="ECO:0007669"/>
    <property type="project" value="InterPro"/>
</dbReference>
<dbReference type="Proteomes" id="UP000410492">
    <property type="component" value="Unassembled WGS sequence"/>
</dbReference>
<evidence type="ECO:0000313" key="11">
    <source>
        <dbReference type="Proteomes" id="UP000410492"/>
    </source>
</evidence>
<evidence type="ECO:0000256" key="2">
    <source>
        <dbReference type="ARBA" id="ARBA00004673"/>
    </source>
</evidence>
<keyword evidence="7" id="KW-0496">Mitochondrion</keyword>
<evidence type="ECO:0000256" key="3">
    <source>
        <dbReference type="ARBA" id="ARBA00010117"/>
    </source>
</evidence>
<evidence type="ECO:0000256" key="7">
    <source>
        <dbReference type="ARBA" id="ARBA00023128"/>
    </source>
</evidence>
<keyword evidence="4 9" id="KW-0812">Transmembrane</keyword>
<dbReference type="UniPathway" id="UPA00705"/>
<comment type="subcellular location">
    <subcellularLocation>
        <location evidence="1">Mitochondrion inner membrane</location>
        <topology evidence="1">Single-pass membrane protein</topology>
    </subcellularLocation>
</comment>
<proteinExistence type="inferred from homology"/>
<protein>
    <submittedName>
        <fullName evidence="10">Uncharacterized protein</fullName>
    </submittedName>
</protein>
<sequence length="69" mass="7462">MFANTAAKLAQRVQPAAINTTRNMSVISGPPQVRISFAEKMVHGVAIATGVLAIPAWVLFHIRSYRGLD</sequence>
<reference evidence="10 11" key="1">
    <citation type="submission" date="2019-01" db="EMBL/GenBank/DDBJ databases">
        <authorList>
            <person name="Sayadi A."/>
        </authorList>
    </citation>
    <scope>NUCLEOTIDE SEQUENCE [LARGE SCALE GENOMIC DNA]</scope>
</reference>
<dbReference type="PANTHER" id="PTHR16717:SF5">
    <property type="entry name" value="CYTOCHROME C OXIDASE SUBUNIT 8, ISOFORM A"/>
    <property type="match status" value="1"/>
</dbReference>
<evidence type="ECO:0000256" key="4">
    <source>
        <dbReference type="ARBA" id="ARBA00022692"/>
    </source>
</evidence>
<evidence type="ECO:0000256" key="1">
    <source>
        <dbReference type="ARBA" id="ARBA00004434"/>
    </source>
</evidence>
<keyword evidence="6 9" id="KW-1133">Transmembrane helix</keyword>
<evidence type="ECO:0000256" key="5">
    <source>
        <dbReference type="ARBA" id="ARBA00022792"/>
    </source>
</evidence>
<dbReference type="InterPro" id="IPR003205">
    <property type="entry name" value="Cyt_c_oxidase_su8"/>
</dbReference>
<keyword evidence="5" id="KW-0999">Mitochondrion inner membrane</keyword>
<dbReference type="GO" id="GO:0005743">
    <property type="term" value="C:mitochondrial inner membrane"/>
    <property type="evidence" value="ECO:0007669"/>
    <property type="project" value="UniProtKB-SubCell"/>
</dbReference>
<dbReference type="PANTHER" id="PTHR16717">
    <property type="entry name" value="CYTOCHROME C OXIDASE POLYPEPTIDE VIII"/>
    <property type="match status" value="1"/>
</dbReference>
<accession>A0A653CMD6</accession>
<dbReference type="GO" id="GO:0006123">
    <property type="term" value="P:mitochondrial electron transport, cytochrome c to oxygen"/>
    <property type="evidence" value="ECO:0007669"/>
    <property type="project" value="InterPro"/>
</dbReference>
<dbReference type="Gene3D" id="4.10.81.10">
    <property type="entry name" value="Cytochrome c oxidase, subunit 8"/>
    <property type="match status" value="1"/>
</dbReference>
<organism evidence="10 11">
    <name type="scientific">Callosobruchus maculatus</name>
    <name type="common">Southern cowpea weevil</name>
    <name type="synonym">Pulse bruchid</name>
    <dbReference type="NCBI Taxonomy" id="64391"/>
    <lineage>
        <taxon>Eukaryota</taxon>
        <taxon>Metazoa</taxon>
        <taxon>Ecdysozoa</taxon>
        <taxon>Arthropoda</taxon>
        <taxon>Hexapoda</taxon>
        <taxon>Insecta</taxon>
        <taxon>Pterygota</taxon>
        <taxon>Neoptera</taxon>
        <taxon>Endopterygota</taxon>
        <taxon>Coleoptera</taxon>
        <taxon>Polyphaga</taxon>
        <taxon>Cucujiformia</taxon>
        <taxon>Chrysomeloidea</taxon>
        <taxon>Chrysomelidae</taxon>
        <taxon>Bruchinae</taxon>
        <taxon>Bruchini</taxon>
        <taxon>Callosobruchus</taxon>
    </lineage>
</organism>
<dbReference type="OrthoDB" id="6093252at2759"/>
<name>A0A653CMD6_CALMS</name>
<comment type="pathway">
    <text evidence="2">Energy metabolism; oxidative phosphorylation.</text>
</comment>
<evidence type="ECO:0000313" key="10">
    <source>
        <dbReference type="EMBL" id="VEN48951.1"/>
    </source>
</evidence>
<dbReference type="Pfam" id="PF02285">
    <property type="entry name" value="COX8"/>
    <property type="match status" value="1"/>
</dbReference>
<evidence type="ECO:0000256" key="6">
    <source>
        <dbReference type="ARBA" id="ARBA00022989"/>
    </source>
</evidence>
<dbReference type="InterPro" id="IPR036548">
    <property type="entry name" value="Cyt_c_oxidase_su8_sf"/>
</dbReference>
<evidence type="ECO:0000256" key="9">
    <source>
        <dbReference type="SAM" id="Phobius"/>
    </source>
</evidence>
<comment type="similarity">
    <text evidence="3">Belongs to the cytochrome c oxidase VIII family.</text>
</comment>
<dbReference type="EMBL" id="CAACVG010008203">
    <property type="protein sequence ID" value="VEN48951.1"/>
    <property type="molecule type" value="Genomic_DNA"/>
</dbReference>
<gene>
    <name evidence="10" type="ORF">CALMAC_LOCUS10223</name>
</gene>
<feature type="transmembrane region" description="Helical" evidence="9">
    <location>
        <begin position="41"/>
        <end position="60"/>
    </location>
</feature>
<evidence type="ECO:0000256" key="8">
    <source>
        <dbReference type="ARBA" id="ARBA00023136"/>
    </source>
</evidence>
<dbReference type="AlphaFoldDB" id="A0A653CMD6"/>